<reference evidence="2" key="1">
    <citation type="submission" date="2021-01" db="EMBL/GenBank/DDBJ databases">
        <title>Whole genome shotgun sequence of Acrocarpospora phusangensis NBRC 108782.</title>
        <authorList>
            <person name="Komaki H."/>
            <person name="Tamura T."/>
        </authorList>
    </citation>
    <scope>NUCLEOTIDE SEQUENCE</scope>
    <source>
        <strain evidence="2">NBRC 108782</strain>
    </source>
</reference>
<dbReference type="RefSeq" id="WP_204040077.1">
    <property type="nucleotide sequence ID" value="NZ_BOOA01000009.1"/>
</dbReference>
<keyword evidence="1" id="KW-0812">Transmembrane</keyword>
<name>A0A919Q9D5_9ACTN</name>
<keyword evidence="3" id="KW-1185">Reference proteome</keyword>
<protein>
    <submittedName>
        <fullName evidence="2">Uncharacterized protein</fullName>
    </submittedName>
</protein>
<dbReference type="NCBIfam" id="NF040603">
    <property type="entry name" value="choice_anch_P"/>
    <property type="match status" value="1"/>
</dbReference>
<dbReference type="Proteomes" id="UP000640052">
    <property type="component" value="Unassembled WGS sequence"/>
</dbReference>
<accession>A0A919Q9D5</accession>
<evidence type="ECO:0000313" key="3">
    <source>
        <dbReference type="Proteomes" id="UP000640052"/>
    </source>
</evidence>
<dbReference type="AlphaFoldDB" id="A0A919Q9D5"/>
<proteinExistence type="predicted"/>
<evidence type="ECO:0000313" key="2">
    <source>
        <dbReference type="EMBL" id="GIH23263.1"/>
    </source>
</evidence>
<keyword evidence="1" id="KW-1133">Transmembrane helix</keyword>
<sequence length="234" mass="22858">MATVASGMCVLMLADRASASTDVEAYGVTATLPLLSFGPTPYANLSDPSDSVATIGTGGGANQFNANTLNASVQQDTAIGTESATASLEDLNATLAGIGITADALTATCNATAGSPTTGSVSLTGANVGGIAVAANPAVNTVIQVPPLLPILSVTLNEQIASGDQLTVNAIHVRLLAGVGDVIIGHAMCGPATLDPPPPVPLASGAGLYLGLGLAGATAAGVNARRRRRSTAVS</sequence>
<keyword evidence="1" id="KW-0472">Membrane</keyword>
<gene>
    <name evidence="2" type="ORF">Aph01nite_15730</name>
</gene>
<dbReference type="EMBL" id="BOOA01000009">
    <property type="protein sequence ID" value="GIH23263.1"/>
    <property type="molecule type" value="Genomic_DNA"/>
</dbReference>
<feature type="transmembrane region" description="Helical" evidence="1">
    <location>
        <begin position="206"/>
        <end position="224"/>
    </location>
</feature>
<comment type="caution">
    <text evidence="2">The sequence shown here is derived from an EMBL/GenBank/DDBJ whole genome shotgun (WGS) entry which is preliminary data.</text>
</comment>
<evidence type="ECO:0000256" key="1">
    <source>
        <dbReference type="SAM" id="Phobius"/>
    </source>
</evidence>
<organism evidence="2 3">
    <name type="scientific">Acrocarpospora phusangensis</name>
    <dbReference type="NCBI Taxonomy" id="1070424"/>
    <lineage>
        <taxon>Bacteria</taxon>
        <taxon>Bacillati</taxon>
        <taxon>Actinomycetota</taxon>
        <taxon>Actinomycetes</taxon>
        <taxon>Streptosporangiales</taxon>
        <taxon>Streptosporangiaceae</taxon>
        <taxon>Acrocarpospora</taxon>
    </lineage>
</organism>